<organism evidence="2">
    <name type="scientific">Oryza meridionalis</name>
    <dbReference type="NCBI Taxonomy" id="40149"/>
    <lineage>
        <taxon>Eukaryota</taxon>
        <taxon>Viridiplantae</taxon>
        <taxon>Streptophyta</taxon>
        <taxon>Embryophyta</taxon>
        <taxon>Tracheophyta</taxon>
        <taxon>Spermatophyta</taxon>
        <taxon>Magnoliopsida</taxon>
        <taxon>Liliopsida</taxon>
        <taxon>Poales</taxon>
        <taxon>Poaceae</taxon>
        <taxon>BOP clade</taxon>
        <taxon>Oryzoideae</taxon>
        <taxon>Oryzeae</taxon>
        <taxon>Oryzinae</taxon>
        <taxon>Oryza</taxon>
    </lineage>
</organism>
<reference evidence="2" key="2">
    <citation type="submission" date="2018-05" db="EMBL/GenBank/DDBJ databases">
        <title>OmerRS3 (Oryza meridionalis Reference Sequence Version 3).</title>
        <authorList>
            <person name="Zhang J."/>
            <person name="Kudrna D."/>
            <person name="Lee S."/>
            <person name="Talag J."/>
            <person name="Welchert J."/>
            <person name="Wing R.A."/>
        </authorList>
    </citation>
    <scope>NUCLEOTIDE SEQUENCE [LARGE SCALE GENOMIC DNA]</scope>
    <source>
        <strain evidence="2">cv. OR44</strain>
    </source>
</reference>
<accession>A0A0E0D0Z6</accession>
<evidence type="ECO:0000256" key="1">
    <source>
        <dbReference type="SAM" id="MobiDB-lite"/>
    </source>
</evidence>
<proteinExistence type="predicted"/>
<dbReference type="EnsemblPlants" id="OMERI03G16500.1">
    <property type="protein sequence ID" value="OMERI03G16500.1"/>
    <property type="gene ID" value="OMERI03G16500"/>
</dbReference>
<sequence length="76" mass="7754">MGGSQVTVRDRRRQHNGNRPAAYLRRLEGEVVQWRMDGRRGGTKGGGITGDDDGGGAGCGAESNGVVAAAEAVAAS</sequence>
<keyword evidence="3" id="KW-1185">Reference proteome</keyword>
<dbReference type="HOGENOM" id="CLU_2658672_0_0_1"/>
<reference evidence="2" key="1">
    <citation type="submission" date="2015-04" db="UniProtKB">
        <authorList>
            <consortium name="EnsemblPlants"/>
        </authorList>
    </citation>
    <scope>IDENTIFICATION</scope>
</reference>
<feature type="region of interest" description="Disordered" evidence="1">
    <location>
        <begin position="1"/>
        <end position="20"/>
    </location>
</feature>
<dbReference type="Proteomes" id="UP000008021">
    <property type="component" value="Chromosome 3"/>
</dbReference>
<feature type="region of interest" description="Disordered" evidence="1">
    <location>
        <begin position="36"/>
        <end position="61"/>
    </location>
</feature>
<feature type="compositionally biased region" description="Gly residues" evidence="1">
    <location>
        <begin position="43"/>
        <end position="59"/>
    </location>
</feature>
<dbReference type="AlphaFoldDB" id="A0A0E0D0Z6"/>
<evidence type="ECO:0000313" key="2">
    <source>
        <dbReference type="EnsemblPlants" id="OMERI03G16500.1"/>
    </source>
</evidence>
<name>A0A0E0D0Z6_9ORYZ</name>
<protein>
    <submittedName>
        <fullName evidence="2">Uncharacterized protein</fullName>
    </submittedName>
</protein>
<dbReference type="Gramene" id="OMERI03G16500.1">
    <property type="protein sequence ID" value="OMERI03G16500.1"/>
    <property type="gene ID" value="OMERI03G16500"/>
</dbReference>
<evidence type="ECO:0000313" key="3">
    <source>
        <dbReference type="Proteomes" id="UP000008021"/>
    </source>
</evidence>